<dbReference type="EMBL" id="JNFA01000025">
    <property type="protein sequence ID" value="KGL39964.1"/>
    <property type="molecule type" value="Genomic_DNA"/>
</dbReference>
<dbReference type="PANTHER" id="PTHR42988">
    <property type="entry name" value="PHOSPHOHYDROLASE"/>
    <property type="match status" value="1"/>
</dbReference>
<dbReference type="GeneID" id="58718260"/>
<dbReference type="InterPro" id="IPR012365">
    <property type="entry name" value="Pesteras_lmo2642"/>
</dbReference>
<dbReference type="InterPro" id="IPR040869">
    <property type="entry name" value="CNP_C"/>
</dbReference>
<keyword evidence="3" id="KW-0408">Iron</keyword>
<feature type="chain" id="PRO_5039110544" description="Serine/threonine protein phosphatase" evidence="5">
    <location>
        <begin position="21"/>
        <end position="447"/>
    </location>
</feature>
<name>A0A099W2C7_9LIST</name>
<protein>
    <recommendedName>
        <fullName evidence="10">Serine/threonine protein phosphatase</fullName>
    </recommendedName>
</protein>
<evidence type="ECO:0000256" key="5">
    <source>
        <dbReference type="SAM" id="SignalP"/>
    </source>
</evidence>
<proteinExistence type="inferred from homology"/>
<evidence type="ECO:0000256" key="4">
    <source>
        <dbReference type="ARBA" id="ARBA00025742"/>
    </source>
</evidence>
<evidence type="ECO:0008006" key="10">
    <source>
        <dbReference type="Google" id="ProtNLM"/>
    </source>
</evidence>
<dbReference type="PANTHER" id="PTHR42988:SF2">
    <property type="entry name" value="CYCLIC NUCLEOTIDE PHOSPHODIESTERASE CBUA0032-RELATED"/>
    <property type="match status" value="1"/>
</dbReference>
<dbReference type="Gene3D" id="1.10.246.180">
    <property type="match status" value="1"/>
</dbReference>
<organism evidence="8 9">
    <name type="scientific">Listeria booriae</name>
    <dbReference type="NCBI Taxonomy" id="1552123"/>
    <lineage>
        <taxon>Bacteria</taxon>
        <taxon>Bacillati</taxon>
        <taxon>Bacillota</taxon>
        <taxon>Bacilli</taxon>
        <taxon>Bacillales</taxon>
        <taxon>Listeriaceae</taxon>
        <taxon>Listeria</taxon>
    </lineage>
</organism>
<dbReference type="PROSITE" id="PS51257">
    <property type="entry name" value="PROKAR_LIPOPROTEIN"/>
    <property type="match status" value="1"/>
</dbReference>
<keyword evidence="2" id="KW-0378">Hydrolase</keyword>
<dbReference type="GO" id="GO:0046872">
    <property type="term" value="F:metal ion binding"/>
    <property type="evidence" value="ECO:0007669"/>
    <property type="project" value="UniProtKB-KW"/>
</dbReference>
<keyword evidence="9" id="KW-1185">Reference proteome</keyword>
<dbReference type="Pfam" id="PF17839">
    <property type="entry name" value="CNP_C_terminal"/>
    <property type="match status" value="1"/>
</dbReference>
<evidence type="ECO:0000259" key="7">
    <source>
        <dbReference type="Pfam" id="PF17839"/>
    </source>
</evidence>
<dbReference type="STRING" id="1552123.EP57_12965"/>
<comment type="caution">
    <text evidence="8">The sequence shown here is derived from an EMBL/GenBank/DDBJ whole genome shotgun (WGS) entry which is preliminary data.</text>
</comment>
<comment type="similarity">
    <text evidence="4">Belongs to the cyclic nucleotide phosphodiesterase class-III family.</text>
</comment>
<evidence type="ECO:0000256" key="3">
    <source>
        <dbReference type="ARBA" id="ARBA00023004"/>
    </source>
</evidence>
<dbReference type="OrthoDB" id="2036332at2"/>
<dbReference type="InterPro" id="IPR029052">
    <property type="entry name" value="Metallo-depent_PP-like"/>
</dbReference>
<dbReference type="PIRSF" id="PIRSF034890">
    <property type="entry name" value="Pesteras_lmo2642"/>
    <property type="match status" value="1"/>
</dbReference>
<gene>
    <name evidence="8" type="ORF">EP57_12965</name>
</gene>
<dbReference type="eggNOG" id="COG1409">
    <property type="taxonomic scope" value="Bacteria"/>
</dbReference>
<dbReference type="SUPFAM" id="SSF56300">
    <property type="entry name" value="Metallo-dependent phosphatases"/>
    <property type="match status" value="1"/>
</dbReference>
<dbReference type="GO" id="GO:0016787">
    <property type="term" value="F:hydrolase activity"/>
    <property type="evidence" value="ECO:0007669"/>
    <property type="project" value="UniProtKB-KW"/>
</dbReference>
<evidence type="ECO:0000256" key="1">
    <source>
        <dbReference type="ARBA" id="ARBA00022723"/>
    </source>
</evidence>
<feature type="domain" description="Calcineurin-like phosphoesterase" evidence="6">
    <location>
        <begin position="42"/>
        <end position="285"/>
    </location>
</feature>
<keyword evidence="5" id="KW-0732">Signal</keyword>
<dbReference type="Gene3D" id="3.60.21.10">
    <property type="match status" value="1"/>
</dbReference>
<evidence type="ECO:0000259" key="6">
    <source>
        <dbReference type="Pfam" id="PF00149"/>
    </source>
</evidence>
<feature type="domain" description="Cyclic nucleotide phosphodiesterase C-terminal" evidence="7">
    <location>
        <begin position="332"/>
        <end position="437"/>
    </location>
</feature>
<feature type="signal peptide" evidence="5">
    <location>
        <begin position="1"/>
        <end position="20"/>
    </location>
</feature>
<reference evidence="8 9" key="1">
    <citation type="submission" date="2014-05" db="EMBL/GenBank/DDBJ databases">
        <title>Novel Listeriaceae from food processing environments.</title>
        <authorList>
            <person name="den Bakker H.C."/>
        </authorList>
    </citation>
    <scope>NUCLEOTIDE SEQUENCE [LARGE SCALE GENOMIC DNA]</scope>
    <source>
        <strain evidence="8 9">FSL A5-0281</strain>
    </source>
</reference>
<evidence type="ECO:0000313" key="8">
    <source>
        <dbReference type="EMBL" id="KGL39964.1"/>
    </source>
</evidence>
<accession>A0A099W2C7</accession>
<dbReference type="InterPro" id="IPR004843">
    <property type="entry name" value="Calcineurin-like_PHP"/>
</dbReference>
<evidence type="ECO:0000256" key="2">
    <source>
        <dbReference type="ARBA" id="ARBA00022801"/>
    </source>
</evidence>
<keyword evidence="1" id="KW-0479">Metal-binding</keyword>
<dbReference type="InterPro" id="IPR050884">
    <property type="entry name" value="CNP_phosphodiesterase-III"/>
</dbReference>
<dbReference type="Proteomes" id="UP000029844">
    <property type="component" value="Unassembled WGS sequence"/>
</dbReference>
<dbReference type="RefSeq" id="WP_052167682.1">
    <property type="nucleotide sequence ID" value="NZ_CBCSHQ010000013.1"/>
</dbReference>
<dbReference type="Pfam" id="PF00149">
    <property type="entry name" value="Metallophos"/>
    <property type="match status" value="1"/>
</dbReference>
<dbReference type="AlphaFoldDB" id="A0A099W2C7"/>
<evidence type="ECO:0000313" key="9">
    <source>
        <dbReference type="Proteomes" id="UP000029844"/>
    </source>
</evidence>
<sequence length="447" mass="50203">MKKAALACIALLTLALTACAQPNAQSSEPTIDPKIPTNQPLTIYQATDIHYLSNTLTDGKEAFQTYLATGDGKQQNYITEITDAFVQDVIQKKPDVLVLSGDITNNGEKVSHEEMAKKLAKIEKAGVQTYVVPGNHDVLNPYARKFKGDEQLKAKDITAEEFAEIYHQSGYDEAIMRDDSTLSYLATPSADTWLLMLDTAEYDNNKQFGAPETNGYISTQTFAWIQKCMDLAKKHDAQLITVTHHNLMDHSELLNHGFTIVQNKEAVSLFAKNDVALNLSGHVHIQDIQKKTVDGKTIFDVATSSMAMYPQQYGVIQYTPNQGLSYKTARVDVEKYARETNSKDPNLLDFQQYSKDYFGQFSYTKSLSELFQKGKYDPDDVEQMAKTMETANFAYFTGDKGFLKDIEKSPGYALWQKADGEFLTKYIDTIVKNRDKNDVSLVIPESR</sequence>